<comment type="caution">
    <text evidence="3">The sequence shown here is derived from an EMBL/GenBank/DDBJ whole genome shotgun (WGS) entry which is preliminary data.</text>
</comment>
<accession>A0A369KW80</accession>
<gene>
    <name evidence="3" type="ORF">DCC88_01900</name>
</gene>
<dbReference type="PANTHER" id="PTHR34512:SF30">
    <property type="entry name" value="OUTER MEMBRANE PROTEIN ASSEMBLY FACTOR BAMB"/>
    <property type="match status" value="1"/>
</dbReference>
<proteinExistence type="predicted"/>
<dbReference type="AlphaFoldDB" id="A0A369KW80"/>
<keyword evidence="4" id="KW-1185">Reference proteome</keyword>
<reference evidence="3" key="1">
    <citation type="submission" date="2018-04" db="EMBL/GenBank/DDBJ databases">
        <title>Draft genome sequence of the Candidatus Spirobacillus cienkowskii, a pathogen of freshwater Daphnia species, reconstructed from hemolymph metagenomic reads.</title>
        <authorList>
            <person name="Bresciani L."/>
            <person name="Lemos L.N."/>
            <person name="Wale N."/>
            <person name="Lin J.Y."/>
            <person name="Fernandes G.R."/>
            <person name="Duffy M.A."/>
            <person name="Rodrigues J.M."/>
        </authorList>
    </citation>
    <scope>NUCLEOTIDE SEQUENCE [LARGE SCALE GENOMIC DNA]</scope>
    <source>
        <strain evidence="3">Binning01</strain>
    </source>
</reference>
<dbReference type="InterPro" id="IPR002372">
    <property type="entry name" value="PQQ_rpt_dom"/>
</dbReference>
<dbReference type="SUPFAM" id="SSF50998">
    <property type="entry name" value="Quinoprotein alcohol dehydrogenase-like"/>
    <property type="match status" value="1"/>
</dbReference>
<dbReference type="InterPro" id="IPR011047">
    <property type="entry name" value="Quinoprotein_ADH-like_sf"/>
</dbReference>
<dbReference type="Gene3D" id="2.130.10.10">
    <property type="entry name" value="YVTN repeat-like/Quinoprotein amine dehydrogenase"/>
    <property type="match status" value="1"/>
</dbReference>
<keyword evidence="1" id="KW-0732">Signal</keyword>
<evidence type="ECO:0000313" key="3">
    <source>
        <dbReference type="EMBL" id="RDB37077.1"/>
    </source>
</evidence>
<dbReference type="PANTHER" id="PTHR34512">
    <property type="entry name" value="CELL SURFACE PROTEIN"/>
    <property type="match status" value="1"/>
</dbReference>
<feature type="chain" id="PRO_5016951040" description="Pyrrolo-quinoline quinone repeat domain-containing protein" evidence="1">
    <location>
        <begin position="25"/>
        <end position="466"/>
    </location>
</feature>
<sequence>MIRIILMKAICTILALSFFPVTLAKTKFNTSSSPEIFEVIGAYPVGSSETLSIVPTIVKPNQKTSSQFGGLTGDHSFTLDTQKKEFNIQSRAVCGNSPEQNTLSCYDINRNGMFMANYPIPGSLSTTPVYFNKSWLIGTTKGLLFRVDANLKNRMLPYLGDSMISLWGNYSRSYIASLKPKTLYVDNKSSSSSNDNQATPDLPKNVQWIYSSSTELVGTPIIFQDTVYALSANQYLHAINWNNGKLIWSVRLAPDTKLRLSSSALTATPYEIIVGTDLGALLALNPKTGSIMWSHQITDSSFKNNENSYSNQFKAIIAKPLVINRNVMTSNSDSMTQNISLESKTVVWSYPAGSVAQPKTIDDHVIIGTSLGELVSLNFITGAKKWASQLTEDRSPIISIFITKSGAILASNSRGKIFLIDSKNGKIFSENFSLGEVNGEFFAGYNNAEACISFSQNGFRCFYAKL</sequence>
<dbReference type="InterPro" id="IPR015943">
    <property type="entry name" value="WD40/YVTN_repeat-like_dom_sf"/>
</dbReference>
<name>A0A369KW80_9BACT</name>
<feature type="signal peptide" evidence="1">
    <location>
        <begin position="1"/>
        <end position="24"/>
    </location>
</feature>
<dbReference type="SMART" id="SM00564">
    <property type="entry name" value="PQQ"/>
    <property type="match status" value="3"/>
</dbReference>
<evidence type="ECO:0000256" key="1">
    <source>
        <dbReference type="SAM" id="SignalP"/>
    </source>
</evidence>
<dbReference type="InterPro" id="IPR018391">
    <property type="entry name" value="PQQ_b-propeller_rpt"/>
</dbReference>
<evidence type="ECO:0000259" key="2">
    <source>
        <dbReference type="Pfam" id="PF13360"/>
    </source>
</evidence>
<feature type="domain" description="Pyrrolo-quinoline quinone repeat" evidence="2">
    <location>
        <begin position="206"/>
        <end position="387"/>
    </location>
</feature>
<evidence type="ECO:0000313" key="4">
    <source>
        <dbReference type="Proteomes" id="UP000253934"/>
    </source>
</evidence>
<dbReference type="Pfam" id="PF13360">
    <property type="entry name" value="PQQ_2"/>
    <property type="match status" value="1"/>
</dbReference>
<dbReference type="Proteomes" id="UP000253934">
    <property type="component" value="Unassembled WGS sequence"/>
</dbReference>
<protein>
    <recommendedName>
        <fullName evidence="2">Pyrrolo-quinoline quinone repeat domain-containing protein</fullName>
    </recommendedName>
</protein>
<dbReference type="EMBL" id="QOVW01000010">
    <property type="protein sequence ID" value="RDB37077.1"/>
    <property type="molecule type" value="Genomic_DNA"/>
</dbReference>
<organism evidence="3 4">
    <name type="scientific">Spirobacillus cienkowskii</name>
    <dbReference type="NCBI Taxonomy" id="495820"/>
    <lineage>
        <taxon>Bacteria</taxon>
        <taxon>Pseudomonadati</taxon>
        <taxon>Bdellovibrionota</taxon>
        <taxon>Oligoflexia</taxon>
        <taxon>Silvanigrellales</taxon>
        <taxon>Spirobacillus</taxon>
    </lineage>
</organism>